<dbReference type="EMBL" id="CP045483">
    <property type="protein sequence ID" value="QGR19956.1"/>
    <property type="molecule type" value="Genomic_DNA"/>
</dbReference>
<dbReference type="InterPro" id="IPR052218">
    <property type="entry name" value="Preflagellin_Peptidase"/>
</dbReference>
<keyword evidence="4 6" id="KW-1133">Transmembrane helix</keyword>
<keyword evidence="3 6" id="KW-0812">Transmembrane</keyword>
<evidence type="ECO:0000256" key="4">
    <source>
        <dbReference type="ARBA" id="ARBA00022989"/>
    </source>
</evidence>
<dbReference type="PANTHER" id="PTHR36506:SF1">
    <property type="entry name" value="PREFLAGELLIN PEPTIDASE"/>
    <property type="match status" value="1"/>
</dbReference>
<feature type="transmembrane region" description="Helical" evidence="6">
    <location>
        <begin position="212"/>
        <end position="235"/>
    </location>
</feature>
<feature type="transmembrane region" description="Helical" evidence="6">
    <location>
        <begin position="6"/>
        <end position="24"/>
    </location>
</feature>
<feature type="domain" description="Prepilin type IV endopeptidase peptidase" evidence="7">
    <location>
        <begin position="11"/>
        <end position="124"/>
    </location>
</feature>
<dbReference type="Pfam" id="PF01478">
    <property type="entry name" value="Peptidase_A24"/>
    <property type="match status" value="1"/>
</dbReference>
<proteinExistence type="predicted"/>
<evidence type="ECO:0000256" key="2">
    <source>
        <dbReference type="ARBA" id="ARBA00022475"/>
    </source>
</evidence>
<keyword evidence="2" id="KW-1003">Cell membrane</keyword>
<organism evidence="9 10">
    <name type="scientific">Stygiolobus azoricus</name>
    <dbReference type="NCBI Taxonomy" id="41675"/>
    <lineage>
        <taxon>Archaea</taxon>
        <taxon>Thermoproteota</taxon>
        <taxon>Thermoprotei</taxon>
        <taxon>Sulfolobales</taxon>
        <taxon>Sulfolobaceae</taxon>
        <taxon>Stygiolobus</taxon>
    </lineage>
</organism>
<evidence type="ECO:0000259" key="7">
    <source>
        <dbReference type="Pfam" id="PF01478"/>
    </source>
</evidence>
<dbReference type="AlphaFoldDB" id="A0A650CQ41"/>
<accession>A0A650CQ41</accession>
<gene>
    <name evidence="9" type="ORF">D1868_08140</name>
</gene>
<evidence type="ECO:0000259" key="8">
    <source>
        <dbReference type="Pfam" id="PF06847"/>
    </source>
</evidence>
<dbReference type="Gene3D" id="6.10.250.3240">
    <property type="match status" value="1"/>
</dbReference>
<dbReference type="Pfam" id="PF06847">
    <property type="entry name" value="Arc_PepC_II"/>
    <property type="match status" value="1"/>
</dbReference>
<keyword evidence="10" id="KW-1185">Reference proteome</keyword>
<reference evidence="9 10" key="1">
    <citation type="submission" date="2019-10" db="EMBL/GenBank/DDBJ databases">
        <title>Genome Sequences from Six Type Strain Members of the Archaeal Family Sulfolobaceae: Acidianus ambivalens, Acidianus infernus, Metallosphaera prunae, Stygiolobus azoricus, Sulfolobus metallicus, and Sulfurisphaera ohwakuensis.</title>
        <authorList>
            <person name="Counts J.A."/>
            <person name="Kelly R.M."/>
        </authorList>
    </citation>
    <scope>NUCLEOTIDE SEQUENCE [LARGE SCALE GENOMIC DNA]</scope>
    <source>
        <strain evidence="9 10">FC6</strain>
    </source>
</reference>
<name>A0A650CQ41_9CREN</name>
<evidence type="ECO:0000256" key="6">
    <source>
        <dbReference type="SAM" id="Phobius"/>
    </source>
</evidence>
<feature type="transmembrane region" description="Helical" evidence="6">
    <location>
        <begin position="110"/>
        <end position="129"/>
    </location>
</feature>
<dbReference type="PANTHER" id="PTHR36506">
    <property type="entry name" value="PREFLAGELLIN PEPTIDASE"/>
    <property type="match status" value="1"/>
</dbReference>
<dbReference type="KEGG" id="sazo:D1868_08140"/>
<dbReference type="InterPro" id="IPR009655">
    <property type="entry name" value="Preflagellin_peptidase_C"/>
</dbReference>
<comment type="subcellular location">
    <subcellularLocation>
        <location evidence="1">Cell membrane</location>
        <topology evidence="1">Multi-pass membrane protein</topology>
    </subcellularLocation>
</comment>
<sequence length="237" mass="27107">MNIIYLLQVVLTLVMLIHTSILDIKTREVDLKVWLIYSPLILFLYFDYKLVIPFLYLYSVITTNVMIYVFYRLALMGGADLFLSVILSLGNAVVYPFFFPKLSEEGIEPLVILLYASLLIGITALGNMIRNLGHINGDLPFTTKLSLMISGKRIKVRDFLNSKFLFPLTQIDEKGNVSLRTTFSVDEDDAEWRKKFQEYVNKGIIKEDDEIWVVWGVPVIPFILAGYVISLIIGLPI</sequence>
<dbReference type="GO" id="GO:0004190">
    <property type="term" value="F:aspartic-type endopeptidase activity"/>
    <property type="evidence" value="ECO:0007669"/>
    <property type="project" value="InterPro"/>
</dbReference>
<feature type="domain" description="Preflagellin peptidase C-terminal" evidence="8">
    <location>
        <begin position="144"/>
        <end position="234"/>
    </location>
</feature>
<dbReference type="Proteomes" id="UP000423396">
    <property type="component" value="Chromosome"/>
</dbReference>
<dbReference type="GO" id="GO:0005886">
    <property type="term" value="C:plasma membrane"/>
    <property type="evidence" value="ECO:0007669"/>
    <property type="project" value="UniProtKB-SubCell"/>
</dbReference>
<keyword evidence="5 6" id="KW-0472">Membrane</keyword>
<evidence type="ECO:0000256" key="1">
    <source>
        <dbReference type="ARBA" id="ARBA00004651"/>
    </source>
</evidence>
<evidence type="ECO:0000313" key="10">
    <source>
        <dbReference type="Proteomes" id="UP000423396"/>
    </source>
</evidence>
<dbReference type="Gene3D" id="1.20.120.1220">
    <property type="match status" value="1"/>
</dbReference>
<dbReference type="InterPro" id="IPR000045">
    <property type="entry name" value="Prepilin_IV_endopep_pep"/>
</dbReference>
<evidence type="ECO:0000313" key="9">
    <source>
        <dbReference type="EMBL" id="QGR19956.1"/>
    </source>
</evidence>
<protein>
    <submittedName>
        <fullName evidence="9">Peptidase A24</fullName>
    </submittedName>
</protein>
<evidence type="ECO:0000256" key="3">
    <source>
        <dbReference type="ARBA" id="ARBA00022692"/>
    </source>
</evidence>
<evidence type="ECO:0000256" key="5">
    <source>
        <dbReference type="ARBA" id="ARBA00023136"/>
    </source>
</evidence>